<dbReference type="Pfam" id="PF00400">
    <property type="entry name" value="WD40"/>
    <property type="match status" value="5"/>
</dbReference>
<dbReference type="Proteomes" id="UP000280935">
    <property type="component" value="Unassembled WGS sequence"/>
</dbReference>
<evidence type="ECO:0000256" key="1">
    <source>
        <dbReference type="ARBA" id="ARBA00022574"/>
    </source>
</evidence>
<organism evidence="3 4">
    <name type="scientific">Arachnia propionica</name>
    <dbReference type="NCBI Taxonomy" id="1750"/>
    <lineage>
        <taxon>Bacteria</taxon>
        <taxon>Bacillati</taxon>
        <taxon>Actinomycetota</taxon>
        <taxon>Actinomycetes</taxon>
        <taxon>Propionibacteriales</taxon>
        <taxon>Propionibacteriaceae</taxon>
        <taxon>Arachnia</taxon>
    </lineage>
</organism>
<dbReference type="InterPro" id="IPR015943">
    <property type="entry name" value="WD40/YVTN_repeat-like_dom_sf"/>
</dbReference>
<protein>
    <submittedName>
        <fullName evidence="3">Uncharacterized protein</fullName>
    </submittedName>
</protein>
<dbReference type="PANTHER" id="PTHR19848:SF8">
    <property type="entry name" value="F-BOX AND WD REPEAT DOMAIN CONTAINING 7"/>
    <property type="match status" value="1"/>
</dbReference>
<dbReference type="SMART" id="SM00320">
    <property type="entry name" value="WD40"/>
    <property type="match status" value="6"/>
</dbReference>
<proteinExistence type="predicted"/>
<dbReference type="Gene3D" id="2.130.10.10">
    <property type="entry name" value="YVTN repeat-like/Quinoprotein amine dehydrogenase"/>
    <property type="match status" value="3"/>
</dbReference>
<dbReference type="EMBL" id="RQYT01000065">
    <property type="protein sequence ID" value="RRD47601.1"/>
    <property type="molecule type" value="Genomic_DNA"/>
</dbReference>
<dbReference type="InterPro" id="IPR001680">
    <property type="entry name" value="WD40_rpt"/>
</dbReference>
<evidence type="ECO:0000313" key="3">
    <source>
        <dbReference type="EMBL" id="RRD47601.1"/>
    </source>
</evidence>
<comment type="caution">
    <text evidence="3">The sequence shown here is derived from an EMBL/GenBank/DDBJ whole genome shotgun (WGS) entry which is preliminary data.</text>
</comment>
<evidence type="ECO:0000256" key="2">
    <source>
        <dbReference type="ARBA" id="ARBA00022737"/>
    </source>
</evidence>
<gene>
    <name evidence="3" type="ORF">EII35_14880</name>
</gene>
<name>A0A3P1WMQ4_9ACTN</name>
<evidence type="ECO:0000313" key="4">
    <source>
        <dbReference type="Proteomes" id="UP000280935"/>
    </source>
</evidence>
<keyword evidence="1" id="KW-0853">WD repeat</keyword>
<keyword evidence="2" id="KW-0677">Repeat</keyword>
<dbReference type="SUPFAM" id="SSF50998">
    <property type="entry name" value="Quinoprotein alcohol dehydrogenase-like"/>
    <property type="match status" value="1"/>
</dbReference>
<sequence length="298" mass="31844">MTWDDTAMIVLEHPAHVFTVGWHPEGRLVATGAVDGARLWDATTGQPLRHLQGDEVTAVACSGTLWATGGPDGTIRIWNDADLVATLDGTAFAWHPDGTRLAVVHGERVSLWGAATGTSTPWFELTRPATAIAWSRDGRRVIAGGTAWCEGRVTDLGHSGQLGALAFSPDGARYVTSSHSHTAPVRDSSSGAEVLALDHGEAWFIGVDWSPRGDCIVTGSNDRNLRFFHPTTGELLRTVPHPDWVCAVAFSPTGTQLAITVDGDAAHVLPLQVTVPLSQAPTRFHPCHAAHRTQRVRG</sequence>
<dbReference type="RefSeq" id="WP_125229247.1">
    <property type="nucleotide sequence ID" value="NZ_RQYT01000065.1"/>
</dbReference>
<reference evidence="3 4" key="1">
    <citation type="submission" date="2018-11" db="EMBL/GenBank/DDBJ databases">
        <title>Genomes From Bacteria Associated with the Canine Oral Cavity: a Test Case for Automated Genome-Based Taxonomic Assignment.</title>
        <authorList>
            <person name="Coil D.A."/>
            <person name="Jospin G."/>
            <person name="Darling A.E."/>
            <person name="Wallis C."/>
            <person name="Davis I.J."/>
            <person name="Harris S."/>
            <person name="Eisen J.A."/>
            <person name="Holcombe L.J."/>
            <person name="O'Flynn C."/>
        </authorList>
    </citation>
    <scope>NUCLEOTIDE SEQUENCE [LARGE SCALE GENOMIC DNA]</scope>
    <source>
        <strain evidence="3 4">OH2822_COT-296</strain>
    </source>
</reference>
<accession>A0A3P1WMQ4</accession>
<dbReference type="AlphaFoldDB" id="A0A3P1WMQ4"/>
<dbReference type="InterPro" id="IPR011047">
    <property type="entry name" value="Quinoprotein_ADH-like_sf"/>
</dbReference>
<dbReference type="PANTHER" id="PTHR19848">
    <property type="entry name" value="WD40 REPEAT PROTEIN"/>
    <property type="match status" value="1"/>
</dbReference>
<dbReference type="OrthoDB" id="4336591at2"/>